<reference evidence="2" key="1">
    <citation type="submission" date="2022-02" db="EMBL/GenBank/DDBJ databases">
        <authorList>
            <person name="Henning P.M."/>
            <person name="McCubbin A.G."/>
            <person name="Shore J.S."/>
        </authorList>
    </citation>
    <scope>NUCLEOTIDE SEQUENCE</scope>
    <source>
        <strain evidence="2">F60SS</strain>
        <tissue evidence="2">Leaves</tissue>
    </source>
</reference>
<dbReference type="InterPro" id="IPR032675">
    <property type="entry name" value="LRR_dom_sf"/>
</dbReference>
<accession>A0A9Q0F7E2</accession>
<dbReference type="SUPFAM" id="SSF52058">
    <property type="entry name" value="L domain-like"/>
    <property type="match status" value="1"/>
</dbReference>
<dbReference type="Pfam" id="PF00646">
    <property type="entry name" value="F-box"/>
    <property type="match status" value="1"/>
</dbReference>
<feature type="domain" description="F-box" evidence="1">
    <location>
        <begin position="26"/>
        <end position="76"/>
    </location>
</feature>
<name>A0A9Q0F7E2_9ROSI</name>
<dbReference type="Gene3D" id="1.20.1280.50">
    <property type="match status" value="1"/>
</dbReference>
<dbReference type="InterPro" id="IPR036047">
    <property type="entry name" value="F-box-like_dom_sf"/>
</dbReference>
<dbReference type="PROSITE" id="PS50181">
    <property type="entry name" value="FBOX"/>
    <property type="match status" value="1"/>
</dbReference>
<comment type="caution">
    <text evidence="2">The sequence shown here is derived from an EMBL/GenBank/DDBJ whole genome shotgun (WGS) entry which is preliminary data.</text>
</comment>
<gene>
    <name evidence="2" type="ORF">Tsubulata_004071</name>
</gene>
<evidence type="ECO:0000313" key="3">
    <source>
        <dbReference type="Proteomes" id="UP001141552"/>
    </source>
</evidence>
<dbReference type="InterPro" id="IPR055357">
    <property type="entry name" value="LRR_At1g61320_AtMIF1"/>
</dbReference>
<dbReference type="CDD" id="cd22160">
    <property type="entry name" value="F-box_AtFBL13-like"/>
    <property type="match status" value="1"/>
</dbReference>
<dbReference type="Gene3D" id="3.80.10.10">
    <property type="entry name" value="Ribonuclease Inhibitor"/>
    <property type="match status" value="1"/>
</dbReference>
<organism evidence="2 3">
    <name type="scientific">Turnera subulata</name>
    <dbReference type="NCBI Taxonomy" id="218843"/>
    <lineage>
        <taxon>Eukaryota</taxon>
        <taxon>Viridiplantae</taxon>
        <taxon>Streptophyta</taxon>
        <taxon>Embryophyta</taxon>
        <taxon>Tracheophyta</taxon>
        <taxon>Spermatophyta</taxon>
        <taxon>Magnoliopsida</taxon>
        <taxon>eudicotyledons</taxon>
        <taxon>Gunneridae</taxon>
        <taxon>Pentapetalae</taxon>
        <taxon>rosids</taxon>
        <taxon>fabids</taxon>
        <taxon>Malpighiales</taxon>
        <taxon>Passifloraceae</taxon>
        <taxon>Turnera</taxon>
    </lineage>
</organism>
<dbReference type="InterPro" id="IPR053781">
    <property type="entry name" value="F-box_AtFBL13-like"/>
</dbReference>
<dbReference type="InterPro" id="IPR001810">
    <property type="entry name" value="F-box_dom"/>
</dbReference>
<dbReference type="AlphaFoldDB" id="A0A9Q0F7E2"/>
<dbReference type="EMBL" id="JAKUCV010006706">
    <property type="protein sequence ID" value="KAJ4826313.1"/>
    <property type="molecule type" value="Genomic_DNA"/>
</dbReference>
<reference evidence="2" key="2">
    <citation type="journal article" date="2023" name="Plants (Basel)">
        <title>Annotation of the Turnera subulata (Passifloraceae) Draft Genome Reveals the S-Locus Evolved after the Divergence of Turneroideae from Passifloroideae in a Stepwise Manner.</title>
        <authorList>
            <person name="Henning P.M."/>
            <person name="Roalson E.H."/>
            <person name="Mir W."/>
            <person name="McCubbin A.G."/>
            <person name="Shore J.S."/>
        </authorList>
    </citation>
    <scope>NUCLEOTIDE SEQUENCE</scope>
    <source>
        <strain evidence="2">F60SS</strain>
    </source>
</reference>
<sequence>MINWSSNLSSINKMEEAPHAREPAEVDRISELPDHMLACILKRLDTKDAIRTTILSKRWRHLCSLLRRLTFDYSTLGINLFELLDWGELSDYYKSLEGYPLFQERRLEFFRRVDQFFLNFKGTKIDSLSVNFFIDEETASRANQCISSAIALGVEELELDFRYWRFYPRLRDVRECHLKDMTEEDVYTFPHWLFTDSTGSSLKRLSLKNCILRPQAEVGEGFSKLKTLQLVDVYLDQVSVEAIFSKCLLLEELHLAHCILSSLKVVSASLRKLRIGGVGMEVEVEISAINLIDFAYTGRHSWKITLLDAPRLRNMFLLTPVPPREVSHALSLCSGKPHLMDPIFYVSLDKVDGAVPLQRIGSFNSIKILNHTYQENQREVKELGGGCTHRSLKQVKMDGCVGNWYEIEFVIALLEHAIALEQLVLSPYRCYYNGIGVRNVHNNTDYWPESRREVVCKKLQNYMPVNAVELLIL</sequence>
<proteinExistence type="predicted"/>
<dbReference type="SUPFAM" id="SSF81383">
    <property type="entry name" value="F-box domain"/>
    <property type="match status" value="1"/>
</dbReference>
<keyword evidence="3" id="KW-1185">Reference proteome</keyword>
<protein>
    <recommendedName>
        <fullName evidence="1">F-box domain-containing protein</fullName>
    </recommendedName>
</protein>
<evidence type="ECO:0000259" key="1">
    <source>
        <dbReference type="PROSITE" id="PS50181"/>
    </source>
</evidence>
<dbReference type="PANTHER" id="PTHR34145">
    <property type="entry name" value="OS02G0105600 PROTEIN"/>
    <property type="match status" value="1"/>
</dbReference>
<dbReference type="SMART" id="SM00256">
    <property type="entry name" value="FBOX"/>
    <property type="match status" value="1"/>
</dbReference>
<dbReference type="InterPro" id="IPR053772">
    <property type="entry name" value="At1g61320/At1g61330-like"/>
</dbReference>
<dbReference type="PANTHER" id="PTHR34145:SF28">
    <property type="entry name" value="F-BOX DOMAIN-CONTAINING PROTEIN"/>
    <property type="match status" value="1"/>
</dbReference>
<dbReference type="Pfam" id="PF23622">
    <property type="entry name" value="LRR_At1g61320_AtMIF1"/>
    <property type="match status" value="1"/>
</dbReference>
<evidence type="ECO:0000313" key="2">
    <source>
        <dbReference type="EMBL" id="KAJ4826313.1"/>
    </source>
</evidence>
<dbReference type="OrthoDB" id="1744980at2759"/>
<dbReference type="Proteomes" id="UP001141552">
    <property type="component" value="Unassembled WGS sequence"/>
</dbReference>